<proteinExistence type="predicted"/>
<evidence type="ECO:0000313" key="1">
    <source>
        <dbReference type="EMBL" id="MFD0867682.1"/>
    </source>
</evidence>
<name>A0ABW3D2R6_9BACL</name>
<reference evidence="2" key="1">
    <citation type="journal article" date="2019" name="Int. J. Syst. Evol. Microbiol.">
        <title>The Global Catalogue of Microorganisms (GCM) 10K type strain sequencing project: providing services to taxonomists for standard genome sequencing and annotation.</title>
        <authorList>
            <consortium name="The Broad Institute Genomics Platform"/>
            <consortium name="The Broad Institute Genome Sequencing Center for Infectious Disease"/>
            <person name="Wu L."/>
            <person name="Ma J."/>
        </authorList>
    </citation>
    <scope>NUCLEOTIDE SEQUENCE [LARGE SCALE GENOMIC DNA]</scope>
    <source>
        <strain evidence="2">CCUG 57263</strain>
    </source>
</reference>
<dbReference type="PANTHER" id="PTHR40056">
    <property type="entry name" value="HYPOTHETICAL CYTOSOLIC PROTEIN"/>
    <property type="match status" value="1"/>
</dbReference>
<organism evidence="1 2">
    <name type="scientific">Paenibacillus residui</name>
    <dbReference type="NCBI Taxonomy" id="629724"/>
    <lineage>
        <taxon>Bacteria</taxon>
        <taxon>Bacillati</taxon>
        <taxon>Bacillota</taxon>
        <taxon>Bacilli</taxon>
        <taxon>Bacillales</taxon>
        <taxon>Paenibacillaceae</taxon>
        <taxon>Paenibacillus</taxon>
    </lineage>
</organism>
<comment type="caution">
    <text evidence="1">The sequence shown here is derived from an EMBL/GenBank/DDBJ whole genome shotgun (WGS) entry which is preliminary data.</text>
</comment>
<sequence>MQMFQLTRKQMAGLLLSLAGQIDKTPLAVLREAWSRAHQIDIRDGKSLGAFMSTSLPPIFEKMIKMKQRGEGFSLTDIVAMGNQIEYTHFSVTSVQNWVKRDFKDWIGSPRLGKKYSIDQTAILFIIEDLKAALDFESIRKLLALVFNDPHIEADDLIRPLQLYSAYSSIFEDLDANNDQVLDLSGHESGMRNQDHMLENLIKHRADQFASTLTGLEEEQREAVSHMIFIATISVQTSYFQSLARRYWNAAVFLQNLN</sequence>
<protein>
    <submittedName>
        <fullName evidence="1">DUF1836 domain-containing protein</fullName>
    </submittedName>
</protein>
<dbReference type="InterPro" id="IPR014975">
    <property type="entry name" value="DUF1836"/>
</dbReference>
<accession>A0ABW3D2R6</accession>
<dbReference type="RefSeq" id="WP_379285483.1">
    <property type="nucleotide sequence ID" value="NZ_JBHTIU010000002.1"/>
</dbReference>
<dbReference type="PANTHER" id="PTHR40056:SF1">
    <property type="entry name" value="DUF1836 DOMAIN-CONTAINING PROTEIN"/>
    <property type="match status" value="1"/>
</dbReference>
<dbReference type="EMBL" id="JBHTIU010000002">
    <property type="protein sequence ID" value="MFD0867682.1"/>
    <property type="molecule type" value="Genomic_DNA"/>
</dbReference>
<keyword evidence="2" id="KW-1185">Reference proteome</keyword>
<dbReference type="Pfam" id="PF08876">
    <property type="entry name" value="DUF1836"/>
    <property type="match status" value="1"/>
</dbReference>
<evidence type="ECO:0000313" key="2">
    <source>
        <dbReference type="Proteomes" id="UP001597120"/>
    </source>
</evidence>
<dbReference type="Proteomes" id="UP001597120">
    <property type="component" value="Unassembled WGS sequence"/>
</dbReference>
<gene>
    <name evidence="1" type="ORF">ACFQ03_00790</name>
</gene>